<evidence type="ECO:0000313" key="2">
    <source>
        <dbReference type="Proteomes" id="UP000807025"/>
    </source>
</evidence>
<name>A0A9P5ZMC7_PLEER</name>
<organism evidence="1 2">
    <name type="scientific">Pleurotus eryngii</name>
    <name type="common">Boletus of the steppes</name>
    <dbReference type="NCBI Taxonomy" id="5323"/>
    <lineage>
        <taxon>Eukaryota</taxon>
        <taxon>Fungi</taxon>
        <taxon>Dikarya</taxon>
        <taxon>Basidiomycota</taxon>
        <taxon>Agaricomycotina</taxon>
        <taxon>Agaricomycetes</taxon>
        <taxon>Agaricomycetidae</taxon>
        <taxon>Agaricales</taxon>
        <taxon>Pleurotineae</taxon>
        <taxon>Pleurotaceae</taxon>
        <taxon>Pleurotus</taxon>
    </lineage>
</organism>
<dbReference type="Proteomes" id="UP000807025">
    <property type="component" value="Unassembled WGS sequence"/>
</dbReference>
<accession>A0A9P5ZMC7</accession>
<gene>
    <name evidence="1" type="ORF">BDN71DRAFT_1434886</name>
</gene>
<evidence type="ECO:0000313" key="1">
    <source>
        <dbReference type="EMBL" id="KAF9490166.1"/>
    </source>
</evidence>
<sequence length="165" mass="18536">MLQALGVGHIGSVQSKVRVYRARSKPGERTMDTPSNPFGICDYQKAYGPFEVFESYFGVGHAADVGCTWKREGPEHGNPCNVGFLYDDATRQIKASKVMTVTGAAFTRRDMGWGCAWIYRTCVSMADRTLPPPRSYHLLRPASKRMKNQSEPQGLARRFVEDLKR</sequence>
<comment type="caution">
    <text evidence="1">The sequence shown here is derived from an EMBL/GenBank/DDBJ whole genome shotgun (WGS) entry which is preliminary data.</text>
</comment>
<dbReference type="AlphaFoldDB" id="A0A9P5ZMC7"/>
<proteinExistence type="predicted"/>
<protein>
    <submittedName>
        <fullName evidence="1">Uncharacterized protein</fullName>
    </submittedName>
</protein>
<dbReference type="EMBL" id="MU154648">
    <property type="protein sequence ID" value="KAF9490166.1"/>
    <property type="molecule type" value="Genomic_DNA"/>
</dbReference>
<keyword evidence="2" id="KW-1185">Reference proteome</keyword>
<reference evidence="1" key="1">
    <citation type="submission" date="2020-11" db="EMBL/GenBank/DDBJ databases">
        <authorList>
            <consortium name="DOE Joint Genome Institute"/>
            <person name="Ahrendt S."/>
            <person name="Riley R."/>
            <person name="Andreopoulos W."/>
            <person name="Labutti K."/>
            <person name="Pangilinan J."/>
            <person name="Ruiz-Duenas F.J."/>
            <person name="Barrasa J.M."/>
            <person name="Sanchez-Garcia M."/>
            <person name="Camarero S."/>
            <person name="Miyauchi S."/>
            <person name="Serrano A."/>
            <person name="Linde D."/>
            <person name="Babiker R."/>
            <person name="Drula E."/>
            <person name="Ayuso-Fernandez I."/>
            <person name="Pacheco R."/>
            <person name="Padilla G."/>
            <person name="Ferreira P."/>
            <person name="Barriuso J."/>
            <person name="Kellner H."/>
            <person name="Castanera R."/>
            <person name="Alfaro M."/>
            <person name="Ramirez L."/>
            <person name="Pisabarro A.G."/>
            <person name="Kuo A."/>
            <person name="Tritt A."/>
            <person name="Lipzen A."/>
            <person name="He G."/>
            <person name="Yan M."/>
            <person name="Ng V."/>
            <person name="Cullen D."/>
            <person name="Martin F."/>
            <person name="Rosso M.-N."/>
            <person name="Henrissat B."/>
            <person name="Hibbett D."/>
            <person name="Martinez A.T."/>
            <person name="Grigoriev I.V."/>
        </authorList>
    </citation>
    <scope>NUCLEOTIDE SEQUENCE</scope>
    <source>
        <strain evidence="1">ATCC 90797</strain>
    </source>
</reference>